<proteinExistence type="predicted"/>
<reference evidence="1 2" key="1">
    <citation type="submission" date="2017-10" db="EMBL/GenBank/DDBJ databases">
        <title>Isolation and characterisation of Lactobacillus bacteriophages that infect wine-derived L. plantarum strains.</title>
        <authorList>
            <person name="Kyrkou I."/>
            <person name="Hestbjerg Hansen L."/>
        </authorList>
    </citation>
    <scope>NUCLEOTIDE SEQUENCE [LARGE SCALE GENOMIC DNA]</scope>
</reference>
<keyword evidence="2" id="KW-1185">Reference proteome</keyword>
<dbReference type="GeneID" id="54986283"/>
<evidence type="ECO:0000313" key="1">
    <source>
        <dbReference type="EMBL" id="ATW59477.1"/>
    </source>
</evidence>
<name>A0A2H4PB68_9CAUD</name>
<dbReference type="RefSeq" id="YP_009795907.1">
    <property type="nucleotide sequence ID" value="NC_047897.1"/>
</dbReference>
<evidence type="ECO:0000313" key="2">
    <source>
        <dbReference type="Proteomes" id="UP000241560"/>
    </source>
</evidence>
<protein>
    <submittedName>
        <fullName evidence="1">Uncharacterized protein</fullName>
    </submittedName>
</protein>
<dbReference type="Proteomes" id="UP000241560">
    <property type="component" value="Segment"/>
</dbReference>
<dbReference type="KEGG" id="vg:54986283"/>
<dbReference type="EMBL" id="MG252693">
    <property type="protein sequence ID" value="ATW59477.1"/>
    <property type="molecule type" value="Genomic_DNA"/>
</dbReference>
<sequence length="133" mass="15420">MHIKEFHVIENKTGNKFVVVKQDDNETDLEFAKRIHMTYGFAYQIDEFERVLIPEKIRQCLSEPLKFQSLGNIVLIPFDNKTNDILIIDTLDGSDGLSVLRGDYTPFVDFSDIKMIDDALLSLHERIEELESK</sequence>
<accession>A0A2H4PB68</accession>
<organism evidence="1 2">
    <name type="scientific">Lactobacillus phage Lenus</name>
    <dbReference type="NCBI Taxonomy" id="2053682"/>
    <lineage>
        <taxon>Viruses</taxon>
        <taxon>Duplodnaviria</taxon>
        <taxon>Heunggongvirae</taxon>
        <taxon>Uroviricota</taxon>
        <taxon>Caudoviricetes</taxon>
        <taxon>Tybeckvirinae</taxon>
        <taxon>Lenusvirus</taxon>
        <taxon>Lenusvirus lenus</taxon>
    </lineage>
</organism>